<comment type="similarity">
    <text evidence="2 10">Belongs to the HIT family.</text>
</comment>
<dbReference type="EC" id="3.6.1.59" evidence="3 10"/>
<sequence>MAGDDRETCATPENEGLSNLRQFKFKEVLGSNSSYKSAFVLMESNDGENAILLADKNAFPVDEASWNNILNGSELKVILKNDCYSSYTLNMPSNFSGVKSTLIYPCNDKHIAKYRDQKRFVISETPNDYHTITLPHLELSQMSIDWVYNFLDHKCEADRVIYEDSDPYNGFMLAPDLKWSGEQIESLYLIAIVKRKGIKSIRDLTANDLPLLEGIRDKSLKAIEEKYGLDKHQIRSYFHYQPSFYHLHVHFINVSYDAPASGVAKVTFRFCFYLLYYTLRFWRNFIHLR</sequence>
<evidence type="ECO:0000256" key="11">
    <source>
        <dbReference type="PIRSR" id="PIRSR028973-1"/>
    </source>
</evidence>
<dbReference type="Gene3D" id="3.30.2240.10">
    <property type="entry name" value="mRNA decapping enzyme DcpS N-terminal domain"/>
    <property type="match status" value="1"/>
</dbReference>
<feature type="binding site" evidence="12">
    <location>
        <position position="146"/>
    </location>
    <ligand>
        <name>substrate</name>
    </ligand>
</feature>
<dbReference type="SUPFAM" id="SSF54197">
    <property type="entry name" value="HIT-like"/>
    <property type="match status" value="1"/>
</dbReference>
<dbReference type="InterPro" id="IPR008594">
    <property type="entry name" value="DcpS/DCS2"/>
</dbReference>
<proteinExistence type="inferred from homology"/>
<gene>
    <name evidence="13" type="ORF">ASIM_LOCUS1809</name>
</gene>
<feature type="binding site" evidence="12">
    <location>
        <position position="178"/>
    </location>
    <ligand>
        <name>substrate</name>
    </ligand>
</feature>
<dbReference type="Gene3D" id="3.30.428.10">
    <property type="entry name" value="HIT-like"/>
    <property type="match status" value="1"/>
</dbReference>
<dbReference type="SUPFAM" id="SSF102860">
    <property type="entry name" value="mRNA decapping enzyme DcpS N-terminal domain"/>
    <property type="match status" value="1"/>
</dbReference>
<dbReference type="FunFam" id="3.30.428.10:FF:000006">
    <property type="entry name" value="m7GpppX diphosphatase"/>
    <property type="match status" value="1"/>
</dbReference>
<evidence type="ECO:0000256" key="9">
    <source>
        <dbReference type="ARBA" id="ARBA00056955"/>
    </source>
</evidence>
<reference evidence="13 14" key="2">
    <citation type="submission" date="2018-11" db="EMBL/GenBank/DDBJ databases">
        <authorList>
            <consortium name="Pathogen Informatics"/>
        </authorList>
    </citation>
    <scope>NUCLEOTIDE SEQUENCE [LARGE SCALE GENOMIC DNA]</scope>
</reference>
<feature type="binding site" evidence="12">
    <location>
        <position position="156"/>
    </location>
    <ligand>
        <name>substrate</name>
    </ligand>
</feature>
<dbReference type="FunFam" id="3.30.200.40:FF:000003">
    <property type="entry name" value="m7GpppX diphosphatase"/>
    <property type="match status" value="1"/>
</dbReference>
<evidence type="ECO:0000256" key="1">
    <source>
        <dbReference type="ARBA" id="ARBA00004123"/>
    </source>
</evidence>
<keyword evidence="5 10" id="KW-0378">Hydrolase</keyword>
<dbReference type="GO" id="GO:0140932">
    <property type="term" value="F:5'-(N(7)-methyl 5'-triphosphoguanosine)-[mRNA] diphosphatase activity"/>
    <property type="evidence" value="ECO:0007669"/>
    <property type="project" value="UniProtKB-EC"/>
</dbReference>
<dbReference type="PANTHER" id="PTHR12978:SF0">
    <property type="entry name" value="M7GPPPX DIPHOSPHATASE"/>
    <property type="match status" value="1"/>
</dbReference>
<dbReference type="EMBL" id="UYRR01002125">
    <property type="protein sequence ID" value="VDK19286.1"/>
    <property type="molecule type" value="Genomic_DNA"/>
</dbReference>
<keyword evidence="6 10" id="KW-0539">Nucleus</keyword>
<dbReference type="Gene3D" id="3.30.200.40">
    <property type="entry name" value="Scavenger mRNA decapping enzyme, N-terminal domain"/>
    <property type="match status" value="1"/>
</dbReference>
<dbReference type="GO" id="GO:0000932">
    <property type="term" value="C:P-body"/>
    <property type="evidence" value="ECO:0007669"/>
    <property type="project" value="TreeGrafter"/>
</dbReference>
<evidence type="ECO:0000313" key="14">
    <source>
        <dbReference type="Proteomes" id="UP000267096"/>
    </source>
</evidence>
<accession>A0A0M3J326</accession>
<dbReference type="GO" id="GO:0006397">
    <property type="term" value="P:mRNA processing"/>
    <property type="evidence" value="ECO:0007669"/>
    <property type="project" value="UniProtKB-KW"/>
</dbReference>
<dbReference type="WBParaSite" id="ASIM_0000193801-mRNA-1">
    <property type="protein sequence ID" value="ASIM_0000193801-mRNA-1"/>
    <property type="gene ID" value="ASIM_0000193801"/>
</dbReference>
<evidence type="ECO:0000313" key="15">
    <source>
        <dbReference type="WBParaSite" id="ASIM_0000193801-mRNA-1"/>
    </source>
</evidence>
<evidence type="ECO:0000256" key="6">
    <source>
        <dbReference type="ARBA" id="ARBA00023242"/>
    </source>
</evidence>
<dbReference type="InterPro" id="IPR036265">
    <property type="entry name" value="HIT-like_sf"/>
</dbReference>
<dbReference type="AlphaFoldDB" id="A0A0M3J326"/>
<dbReference type="Proteomes" id="UP000267096">
    <property type="component" value="Unassembled WGS sequence"/>
</dbReference>
<dbReference type="Pfam" id="PF11969">
    <property type="entry name" value="DcpS_C"/>
    <property type="match status" value="1"/>
</dbReference>
<feature type="binding site" evidence="12">
    <location>
        <position position="176"/>
    </location>
    <ligand>
        <name>substrate</name>
    </ligand>
</feature>
<evidence type="ECO:0000313" key="13">
    <source>
        <dbReference type="EMBL" id="VDK19286.1"/>
    </source>
</evidence>
<dbReference type="PANTHER" id="PTHR12978">
    <property type="entry name" value="HISTIDINE TRIAD HIT PROTEIN MEMBER"/>
    <property type="match status" value="1"/>
</dbReference>
<dbReference type="OrthoDB" id="10264956at2759"/>
<comment type="catalytic activity">
    <reaction evidence="8">
        <text>a 5'-end (N(2),N(2),N(7)-trimethyl 5'-triphosphoguanosine)-ribonucleoside in mRNA + H2O = (N(2),N(2),N(7))-trimethyl-GMP + a 5'-end diphospho-ribonucleoside in mRNA + 2 H(+)</text>
        <dbReference type="Rhea" id="RHEA:65384"/>
        <dbReference type="Rhea" id="RHEA-COMP:17165"/>
        <dbReference type="Rhea" id="RHEA-COMP:17171"/>
        <dbReference type="ChEBI" id="CHEBI:15377"/>
        <dbReference type="ChEBI" id="CHEBI:15378"/>
        <dbReference type="ChEBI" id="CHEBI:74434"/>
        <dbReference type="ChEBI" id="CHEBI:167616"/>
        <dbReference type="ChEBI" id="CHEBI:167623"/>
        <dbReference type="EC" id="3.6.1.59"/>
    </reaction>
</comment>
<protein>
    <recommendedName>
        <fullName evidence="4 10">m7GpppX diphosphatase</fullName>
        <ecNumber evidence="3 10">3.6.1.59</ecNumber>
    </recommendedName>
</protein>
<organism evidence="15">
    <name type="scientific">Anisakis simplex</name>
    <name type="common">Herring worm</name>
    <dbReference type="NCBI Taxonomy" id="6269"/>
    <lineage>
        <taxon>Eukaryota</taxon>
        <taxon>Metazoa</taxon>
        <taxon>Ecdysozoa</taxon>
        <taxon>Nematoda</taxon>
        <taxon>Chromadorea</taxon>
        <taxon>Rhabditida</taxon>
        <taxon>Spirurina</taxon>
        <taxon>Ascaridomorpha</taxon>
        <taxon>Ascaridoidea</taxon>
        <taxon>Anisakidae</taxon>
        <taxon>Anisakis</taxon>
        <taxon>Anisakis simplex complex</taxon>
    </lineage>
</organism>
<keyword evidence="14" id="KW-1185">Reference proteome</keyword>
<evidence type="ECO:0000256" key="3">
    <source>
        <dbReference type="ARBA" id="ARBA00012520"/>
    </source>
</evidence>
<comment type="function">
    <text evidence="9">Decapping scavenger enzyme that catalyzes the cleavage of a residual cap structure following the degradation of mRNAs of the 3'-&gt;5' exosome-mediated mRNA decay pathway. Hydrolyzes cap analog structures like 7-methylguanosine nucleoside triphosphate (m7GpppG) and tri-methyl guanosine nucleoside triphosphate (m3(2,2,7)GpppG) with up to 2 nucleotide substrates (small capped oligoribonucleotides) and specifically releases 5'-phosphorylated RNA fragments and 7-methylguanosine monophosphate (m7GMP). Does not hydrolyze unmethylated cap analog (GpppG) and shows no decapping activity on intact m7GpppG-capped mRNA molecules. Does not hydrolyze 7-methylguanosine diphosphate (m7GDP) and tri-methylguanosine diphosphate (m3(2,2,7)GDP) to m(7)GMP and m3(2,2,7)GMP, respectively. May also play a role in the 5'-&gt;3 mRNA decay pathway; m7GDP, the downstream product released by the 5'-&gt;3' mRNA mediated decapping activity, may be also converted by dcs-1 to m7GMP. Binds to m7GpppG and strongly to m7GDP.</text>
</comment>
<evidence type="ECO:0000256" key="8">
    <source>
        <dbReference type="ARBA" id="ARBA00050148"/>
    </source>
</evidence>
<comment type="catalytic activity">
    <reaction evidence="7 10">
        <text>a 5'-end (N(7)-methyl 5'-triphosphoguanosine)-ribonucleoside in mRNA + H2O = N(7)-methyl-GMP + a 5'-end diphospho-ribonucleoside in mRNA + 2 H(+)</text>
        <dbReference type="Rhea" id="RHEA:65388"/>
        <dbReference type="Rhea" id="RHEA-COMP:17165"/>
        <dbReference type="Rhea" id="RHEA-COMP:17167"/>
        <dbReference type="ChEBI" id="CHEBI:15377"/>
        <dbReference type="ChEBI" id="CHEBI:15378"/>
        <dbReference type="ChEBI" id="CHEBI:58285"/>
        <dbReference type="ChEBI" id="CHEBI:156461"/>
        <dbReference type="ChEBI" id="CHEBI:167616"/>
        <dbReference type="EC" id="3.6.1.59"/>
    </reaction>
</comment>
<evidence type="ECO:0000256" key="4">
    <source>
        <dbReference type="ARBA" id="ARBA00015636"/>
    </source>
</evidence>
<comment type="function">
    <text evidence="10">Decapping scavenger enzyme that catalyzes the cleavage of a residual cap structure following the degradation of mRNAs by the 3'-&gt;5' exosome-mediated mRNA decay pathway.</text>
</comment>
<dbReference type="InterPro" id="IPR011145">
    <property type="entry name" value="Scavenger_mRNA_decap_enz_N"/>
</dbReference>
<keyword evidence="10" id="KW-0507">mRNA processing</keyword>
<evidence type="ECO:0000256" key="2">
    <source>
        <dbReference type="ARBA" id="ARBA00010208"/>
    </source>
</evidence>
<reference evidence="15" key="1">
    <citation type="submission" date="2017-02" db="UniProtKB">
        <authorList>
            <consortium name="WormBaseParasite"/>
        </authorList>
    </citation>
    <scope>IDENTIFICATION</scope>
</reference>
<dbReference type="GO" id="GO:0005634">
    <property type="term" value="C:nucleus"/>
    <property type="evidence" value="ECO:0007669"/>
    <property type="project" value="UniProtKB-SubCell"/>
</dbReference>
<evidence type="ECO:0000256" key="5">
    <source>
        <dbReference type="ARBA" id="ARBA00022801"/>
    </source>
</evidence>
<evidence type="ECO:0000256" key="7">
    <source>
        <dbReference type="ARBA" id="ARBA00048222"/>
    </source>
</evidence>
<dbReference type="Pfam" id="PF05652">
    <property type="entry name" value="DcpS"/>
    <property type="match status" value="1"/>
</dbReference>
<dbReference type="PIRSF" id="PIRSF028973">
    <property type="entry name" value="Scavenger_mRNA_decap_enz"/>
    <property type="match status" value="1"/>
</dbReference>
<comment type="subcellular location">
    <subcellularLocation>
        <location evidence="1 10">Nucleus</location>
    </subcellularLocation>
</comment>
<dbReference type="GO" id="GO:0000340">
    <property type="term" value="F:RNA 7-methylguanosine cap binding"/>
    <property type="evidence" value="ECO:0007669"/>
    <property type="project" value="UniProtKB-UniRule"/>
</dbReference>
<feature type="active site" description="Nucleophile" evidence="11">
    <location>
        <position position="248"/>
    </location>
</feature>
<evidence type="ECO:0000256" key="12">
    <source>
        <dbReference type="PIRSR" id="PIRSR028973-2"/>
    </source>
</evidence>
<feature type="binding site" evidence="12">
    <location>
        <begin position="239"/>
        <end position="250"/>
    </location>
    <ligand>
        <name>substrate</name>
    </ligand>
</feature>
<name>A0A0M3J326_ANISI</name>
<evidence type="ECO:0000256" key="10">
    <source>
        <dbReference type="PIRNR" id="PIRNR028973"/>
    </source>
</evidence>
<dbReference type="GO" id="GO:0000290">
    <property type="term" value="P:deadenylation-dependent decapping of nuclear-transcribed mRNA"/>
    <property type="evidence" value="ECO:0007669"/>
    <property type="project" value="UniProtKB-UniRule"/>
</dbReference>